<dbReference type="GO" id="GO:0004190">
    <property type="term" value="F:aspartic-type endopeptidase activity"/>
    <property type="evidence" value="ECO:0007669"/>
    <property type="project" value="InterPro"/>
</dbReference>
<dbReference type="PROSITE" id="PS51767">
    <property type="entry name" value="PEPTIDASE_A1"/>
    <property type="match status" value="1"/>
</dbReference>
<gene>
    <name evidence="6" type="ORF">MVEN_01156000</name>
</gene>
<feature type="domain" description="Peptidase A1" evidence="5">
    <location>
        <begin position="81"/>
        <end position="402"/>
    </location>
</feature>
<evidence type="ECO:0000256" key="4">
    <source>
        <dbReference type="SAM" id="SignalP"/>
    </source>
</evidence>
<evidence type="ECO:0000256" key="3">
    <source>
        <dbReference type="SAM" id="Phobius"/>
    </source>
</evidence>
<proteinExistence type="inferred from homology"/>
<dbReference type="Pfam" id="PF00026">
    <property type="entry name" value="Asp"/>
    <property type="match status" value="1"/>
</dbReference>
<evidence type="ECO:0000256" key="1">
    <source>
        <dbReference type="ARBA" id="ARBA00007447"/>
    </source>
</evidence>
<evidence type="ECO:0000259" key="5">
    <source>
        <dbReference type="PROSITE" id="PS51767"/>
    </source>
</evidence>
<keyword evidence="3" id="KW-0472">Membrane</keyword>
<feature type="signal peptide" evidence="4">
    <location>
        <begin position="1"/>
        <end position="20"/>
    </location>
</feature>
<feature type="chain" id="PRO_5034023629" evidence="4">
    <location>
        <begin position="21"/>
        <end position="617"/>
    </location>
</feature>
<dbReference type="Gene3D" id="2.40.70.10">
    <property type="entry name" value="Acid Proteases"/>
    <property type="match status" value="2"/>
</dbReference>
<feature type="region of interest" description="Disordered" evidence="2">
    <location>
        <begin position="418"/>
        <end position="446"/>
    </location>
</feature>
<dbReference type="OrthoDB" id="2970043at2759"/>
<feature type="compositionally biased region" description="Low complexity" evidence="2">
    <location>
        <begin position="418"/>
        <end position="441"/>
    </location>
</feature>
<dbReference type="SUPFAM" id="SSF50630">
    <property type="entry name" value="Acid proteases"/>
    <property type="match status" value="1"/>
</dbReference>
<dbReference type="CDD" id="cd05471">
    <property type="entry name" value="pepsin_like"/>
    <property type="match status" value="1"/>
</dbReference>
<feature type="compositionally biased region" description="Low complexity" evidence="2">
    <location>
        <begin position="555"/>
        <end position="583"/>
    </location>
</feature>
<keyword evidence="6" id="KW-0378">Hydrolase</keyword>
<evidence type="ECO:0000256" key="2">
    <source>
        <dbReference type="SAM" id="MobiDB-lite"/>
    </source>
</evidence>
<dbReference type="EMBL" id="JACAZI010000009">
    <property type="protein sequence ID" value="KAF7351940.1"/>
    <property type="molecule type" value="Genomic_DNA"/>
</dbReference>
<feature type="compositionally biased region" description="Polar residues" evidence="2">
    <location>
        <begin position="480"/>
        <end position="489"/>
    </location>
</feature>
<protein>
    <submittedName>
        <fullName evidence="6">Acid protease</fullName>
    </submittedName>
</protein>
<dbReference type="PANTHER" id="PTHR47966:SF6">
    <property type="entry name" value="PEPTIDASE A1 DOMAIN-CONTAINING PROTEIN"/>
    <property type="match status" value="1"/>
</dbReference>
<dbReference type="PRINTS" id="PR00792">
    <property type="entry name" value="PEPSIN"/>
</dbReference>
<evidence type="ECO:0000313" key="7">
    <source>
        <dbReference type="Proteomes" id="UP000620124"/>
    </source>
</evidence>
<keyword evidence="4" id="KW-0732">Signal</keyword>
<feature type="transmembrane region" description="Helical" evidence="3">
    <location>
        <begin position="449"/>
        <end position="471"/>
    </location>
</feature>
<keyword evidence="3" id="KW-0812">Transmembrane</keyword>
<organism evidence="6 7">
    <name type="scientific">Mycena venus</name>
    <dbReference type="NCBI Taxonomy" id="2733690"/>
    <lineage>
        <taxon>Eukaryota</taxon>
        <taxon>Fungi</taxon>
        <taxon>Dikarya</taxon>
        <taxon>Basidiomycota</taxon>
        <taxon>Agaricomycotina</taxon>
        <taxon>Agaricomycetes</taxon>
        <taxon>Agaricomycetidae</taxon>
        <taxon>Agaricales</taxon>
        <taxon>Marasmiineae</taxon>
        <taxon>Mycenaceae</taxon>
        <taxon>Mycena</taxon>
    </lineage>
</organism>
<accession>A0A8H7CVK9</accession>
<keyword evidence="6" id="KW-0645">Protease</keyword>
<keyword evidence="7" id="KW-1185">Reference proteome</keyword>
<comment type="caution">
    <text evidence="6">The sequence shown here is derived from an EMBL/GenBank/DDBJ whole genome shotgun (WGS) entry which is preliminary data.</text>
</comment>
<evidence type="ECO:0000313" key="6">
    <source>
        <dbReference type="EMBL" id="KAF7351940.1"/>
    </source>
</evidence>
<feature type="region of interest" description="Disordered" evidence="2">
    <location>
        <begin position="480"/>
        <end position="588"/>
    </location>
</feature>
<dbReference type="InterPro" id="IPR021109">
    <property type="entry name" value="Peptidase_aspartic_dom_sf"/>
</dbReference>
<sequence length="617" mass="64741">MVPRGLIAFAFFAFIPAIHAWPRHVPFSRTVLARTPRQHSTAVTRGLAGASFAHLANVPPNLRRGLSEDFNLTDLESETVYYTSLEVGTPPQTFNMLVDISLADVMVAGKSCIVGCPTDVTYDANKSSTAVNISTGPTTLTFSTGGSGQGYTFTDTMTLGSYTISNAAFLQVTETTDNFFSNPISGLLGLGFAQIAQTTKTPFWQAVISGNEATSPEFGFWLARGSGLVQQDQSVPGGVFTFGGTNTSFYSGDIEFHDLTGDNTGFWSLNVSSITMQGKSISLTKNATLAFLDTASEPIIGPAADVKAMWSTVHGASELPGNPGVYQFPCNTTFNLTVSFGGRSWPINSTDVNFGPTGSSSQCVGAITGQTPTPGSPGWIFGVAFLNIYSVFRQNPPSVGFAELSTLAGGTGAPNSIASASSSIASSTSSGAPSATSSMNSQPLKKNEAGPIAGGVIGGVAILIAAAFIIYRRRHQQETQTAEPFTDTSRAPVAHPPLSFVVDDPTQGKDSDTPNHLPRSLSSMKRAQTAAAHRFSNLPTTSDELVQTERGLQLSPGTAASESSATSSRSRPRGARAPATTGAVTSDPAVLQELQDLREQVQRLVAEQSPPGYEDAE</sequence>
<comment type="similarity">
    <text evidence="1">Belongs to the peptidase A1 family.</text>
</comment>
<dbReference type="InterPro" id="IPR033121">
    <property type="entry name" value="PEPTIDASE_A1"/>
</dbReference>
<dbReference type="InterPro" id="IPR034164">
    <property type="entry name" value="Pepsin-like_dom"/>
</dbReference>
<name>A0A8H7CVK9_9AGAR</name>
<dbReference type="AlphaFoldDB" id="A0A8H7CVK9"/>
<dbReference type="GO" id="GO:0006508">
    <property type="term" value="P:proteolysis"/>
    <property type="evidence" value="ECO:0007669"/>
    <property type="project" value="UniProtKB-KW"/>
</dbReference>
<keyword evidence="3" id="KW-1133">Transmembrane helix</keyword>
<dbReference type="InterPro" id="IPR001461">
    <property type="entry name" value="Aspartic_peptidase_A1"/>
</dbReference>
<reference evidence="6" key="1">
    <citation type="submission" date="2020-05" db="EMBL/GenBank/DDBJ databases">
        <title>Mycena genomes resolve the evolution of fungal bioluminescence.</title>
        <authorList>
            <person name="Tsai I.J."/>
        </authorList>
    </citation>
    <scope>NUCLEOTIDE SEQUENCE</scope>
    <source>
        <strain evidence="6">CCC161011</strain>
    </source>
</reference>
<dbReference type="Proteomes" id="UP000620124">
    <property type="component" value="Unassembled WGS sequence"/>
</dbReference>
<dbReference type="PANTHER" id="PTHR47966">
    <property type="entry name" value="BETA-SITE APP-CLEAVING ENZYME, ISOFORM A-RELATED"/>
    <property type="match status" value="1"/>
</dbReference>